<evidence type="ECO:0000313" key="2">
    <source>
        <dbReference type="EMBL" id="MCA9755046.1"/>
    </source>
</evidence>
<keyword evidence="1" id="KW-1133">Transmembrane helix</keyword>
<dbReference type="InterPro" id="IPR015943">
    <property type="entry name" value="WD40/YVTN_repeat-like_dom_sf"/>
</dbReference>
<evidence type="ECO:0000313" key="3">
    <source>
        <dbReference type="Proteomes" id="UP000739538"/>
    </source>
</evidence>
<keyword evidence="1" id="KW-0812">Transmembrane</keyword>
<evidence type="ECO:0000256" key="1">
    <source>
        <dbReference type="SAM" id="Phobius"/>
    </source>
</evidence>
<sequence>MLRTDPIGRQMVMQTATPAVFGLPGLVRGLVRVLLFVAVLLLPGCGDDDDSIVEPSATTGDLHILVTEGDAAGPGAGGAWVVLDVPGVPGQMSTDTGAVEFADLDPGYYRVVASRNGAGGGVAVSIEAGRTTESTIPLRQGLGLEPQITRFEPADDVEVTVGIPILFEGTVEGTASAEAGVTLSLEENGDTVWTGVPGAGNRYSFSVESSAKGTRTFSFRATDPFGFVAVDTVDVVVTMPAPVLYPPTVRSGAVRLSWAGVEDAELSAYEVYRAEVVNGQVGEGELVATLPTPTETAFEDGTYPRGGVLEYRIRAVDSSGNESWSEGEDVRAPAGTLSLDSWYGDAVLHPSQPWLFVAAPDLRTIYCFDYETEEIVGTIEFEYRVERLAIGDTGLGLELYATLPARNHDWTWDDEDQYGYLGIIDPDALTVTEVRLIDLDPFDVLPGRDGYLYVSSGSGQHTKIRSYPRTGQAPSDDRPIYQGSLLALHPVYDRIYTTGGDHTSMDVRDGQFVSIRTNDTWGAWLAIEPSGRFLFTDSGRVYRCDADPARDLLYFGMLPMEWTAIDFDSLGNLALVGERGVVTAISMESWEPVWTSEILIHPWAVLHRGNVLLAVGWNSTPYRTEVEIVRR</sequence>
<protein>
    <recommendedName>
        <fullName evidence="4">Fibronectin type-III domain-containing protein</fullName>
    </recommendedName>
</protein>
<dbReference type="InterPro" id="IPR011047">
    <property type="entry name" value="Quinoprotein_ADH-like_sf"/>
</dbReference>
<reference evidence="2" key="1">
    <citation type="submission" date="2020-04" db="EMBL/GenBank/DDBJ databases">
        <authorList>
            <person name="Zhang T."/>
        </authorList>
    </citation>
    <scope>NUCLEOTIDE SEQUENCE</scope>
    <source>
        <strain evidence="2">HKST-UBA02</strain>
    </source>
</reference>
<dbReference type="InterPro" id="IPR013783">
    <property type="entry name" value="Ig-like_fold"/>
</dbReference>
<gene>
    <name evidence="2" type="ORF">KDA27_04525</name>
</gene>
<feature type="transmembrane region" description="Helical" evidence="1">
    <location>
        <begin position="20"/>
        <end position="42"/>
    </location>
</feature>
<dbReference type="Gene3D" id="2.130.10.10">
    <property type="entry name" value="YVTN repeat-like/Quinoprotein amine dehydrogenase"/>
    <property type="match status" value="1"/>
</dbReference>
<dbReference type="SUPFAM" id="SSF50998">
    <property type="entry name" value="Quinoprotein alcohol dehydrogenase-like"/>
    <property type="match status" value="1"/>
</dbReference>
<dbReference type="EMBL" id="JAGQHS010000014">
    <property type="protein sequence ID" value="MCA9755046.1"/>
    <property type="molecule type" value="Genomic_DNA"/>
</dbReference>
<reference evidence="2" key="2">
    <citation type="journal article" date="2021" name="Microbiome">
        <title>Successional dynamics and alternative stable states in a saline activated sludge microbial community over 9 years.</title>
        <authorList>
            <person name="Wang Y."/>
            <person name="Ye J."/>
            <person name="Ju F."/>
            <person name="Liu L."/>
            <person name="Boyd J.A."/>
            <person name="Deng Y."/>
            <person name="Parks D.H."/>
            <person name="Jiang X."/>
            <person name="Yin X."/>
            <person name="Woodcroft B.J."/>
            <person name="Tyson G.W."/>
            <person name="Hugenholtz P."/>
            <person name="Polz M.F."/>
            <person name="Zhang T."/>
        </authorList>
    </citation>
    <scope>NUCLEOTIDE SEQUENCE</scope>
    <source>
        <strain evidence="2">HKST-UBA02</strain>
    </source>
</reference>
<proteinExistence type="predicted"/>
<name>A0A956SC74_UNCEI</name>
<comment type="caution">
    <text evidence="2">The sequence shown here is derived from an EMBL/GenBank/DDBJ whole genome shotgun (WGS) entry which is preliminary data.</text>
</comment>
<organism evidence="2 3">
    <name type="scientific">Eiseniibacteriota bacterium</name>
    <dbReference type="NCBI Taxonomy" id="2212470"/>
    <lineage>
        <taxon>Bacteria</taxon>
        <taxon>Candidatus Eiseniibacteriota</taxon>
    </lineage>
</organism>
<dbReference type="AlphaFoldDB" id="A0A956SC74"/>
<accession>A0A956SC74</accession>
<dbReference type="Proteomes" id="UP000739538">
    <property type="component" value="Unassembled WGS sequence"/>
</dbReference>
<keyword evidence="1" id="KW-0472">Membrane</keyword>
<evidence type="ECO:0008006" key="4">
    <source>
        <dbReference type="Google" id="ProtNLM"/>
    </source>
</evidence>
<dbReference type="Gene3D" id="2.60.40.10">
    <property type="entry name" value="Immunoglobulins"/>
    <property type="match status" value="2"/>
</dbReference>